<dbReference type="EMBL" id="VFOW01000001">
    <property type="protein sequence ID" value="TQL76351.1"/>
    <property type="molecule type" value="Genomic_DNA"/>
</dbReference>
<dbReference type="AlphaFoldDB" id="A0A543AUY2"/>
<dbReference type="Proteomes" id="UP000317043">
    <property type="component" value="Unassembled WGS sequence"/>
</dbReference>
<feature type="transmembrane region" description="Helical" evidence="1">
    <location>
        <begin position="56"/>
        <end position="76"/>
    </location>
</feature>
<reference evidence="2 3" key="1">
    <citation type="submission" date="2019-06" db="EMBL/GenBank/DDBJ databases">
        <title>Sequencing the genomes of 1000 actinobacteria strains.</title>
        <authorList>
            <person name="Klenk H.-P."/>
        </authorList>
    </citation>
    <scope>NUCLEOTIDE SEQUENCE [LARGE SCALE GENOMIC DNA]</scope>
    <source>
        <strain evidence="2 3">DSM 45928</strain>
    </source>
</reference>
<comment type="caution">
    <text evidence="2">The sequence shown here is derived from an EMBL/GenBank/DDBJ whole genome shotgun (WGS) entry which is preliminary data.</text>
</comment>
<protein>
    <submittedName>
        <fullName evidence="2">Uncharacterized protein</fullName>
    </submittedName>
</protein>
<proteinExistence type="predicted"/>
<feature type="transmembrane region" description="Helical" evidence="1">
    <location>
        <begin position="7"/>
        <end position="27"/>
    </location>
</feature>
<evidence type="ECO:0000313" key="3">
    <source>
        <dbReference type="Proteomes" id="UP000317043"/>
    </source>
</evidence>
<dbReference type="OrthoDB" id="3393016at2"/>
<organism evidence="2 3">
    <name type="scientific">Stackebrandtia endophytica</name>
    <dbReference type="NCBI Taxonomy" id="1496996"/>
    <lineage>
        <taxon>Bacteria</taxon>
        <taxon>Bacillati</taxon>
        <taxon>Actinomycetota</taxon>
        <taxon>Actinomycetes</taxon>
        <taxon>Glycomycetales</taxon>
        <taxon>Glycomycetaceae</taxon>
        <taxon>Stackebrandtia</taxon>
    </lineage>
</organism>
<keyword evidence="1" id="KW-1133">Transmembrane helix</keyword>
<dbReference type="RefSeq" id="WP_142037644.1">
    <property type="nucleotide sequence ID" value="NZ_JBHTGS010000001.1"/>
</dbReference>
<evidence type="ECO:0000313" key="2">
    <source>
        <dbReference type="EMBL" id="TQL76351.1"/>
    </source>
</evidence>
<gene>
    <name evidence="2" type="ORF">FB566_1878</name>
</gene>
<evidence type="ECO:0000256" key="1">
    <source>
        <dbReference type="SAM" id="Phobius"/>
    </source>
</evidence>
<keyword evidence="1" id="KW-0472">Membrane</keyword>
<keyword evidence="1" id="KW-0812">Transmembrane</keyword>
<dbReference type="InParanoid" id="A0A543AUY2"/>
<keyword evidence="3" id="KW-1185">Reference proteome</keyword>
<accession>A0A543AUY2</accession>
<name>A0A543AUY2_9ACTN</name>
<sequence length="192" mass="21466">MTDTANRILWTVIGVLLLAVGVVLLLVNLGRFTPFSVDTPLLSSEVVDLWNRADPWNLGVVIVIGLVLLGLGLWLFTRQFRLRVRPSMSNIQTRGEDPVRWRTHINSSAVVGALERDLTDGRRVANARVIMTGKSPHPEAWVRLDLAPGVVLSDVRDRVEESLDRFATTTGIRPEKLDVTVRLSRRSASRVR</sequence>